<evidence type="ECO:0000313" key="2">
    <source>
        <dbReference type="Proteomes" id="UP000632858"/>
    </source>
</evidence>
<dbReference type="AlphaFoldDB" id="A0A917CCC0"/>
<gene>
    <name evidence="1" type="ORF">GCM10010960_02470</name>
</gene>
<evidence type="ECO:0000313" key="1">
    <source>
        <dbReference type="EMBL" id="GGF83868.1"/>
    </source>
</evidence>
<dbReference type="EMBL" id="BMFO01000001">
    <property type="protein sequence ID" value="GGF83868.1"/>
    <property type="molecule type" value="Genomic_DNA"/>
</dbReference>
<protein>
    <submittedName>
        <fullName evidence="1">Uncharacterized protein</fullName>
    </submittedName>
</protein>
<keyword evidence="2" id="KW-1185">Reference proteome</keyword>
<dbReference type="Proteomes" id="UP000632858">
    <property type="component" value="Unassembled WGS sequence"/>
</dbReference>
<proteinExistence type="predicted"/>
<reference evidence="1" key="1">
    <citation type="journal article" date="2014" name="Int. J. Syst. Evol. Microbiol.">
        <title>Complete genome sequence of Corynebacterium casei LMG S-19264T (=DSM 44701T), isolated from a smear-ripened cheese.</title>
        <authorList>
            <consortium name="US DOE Joint Genome Institute (JGI-PGF)"/>
            <person name="Walter F."/>
            <person name="Albersmeier A."/>
            <person name="Kalinowski J."/>
            <person name="Ruckert C."/>
        </authorList>
    </citation>
    <scope>NUCLEOTIDE SEQUENCE</scope>
    <source>
        <strain evidence="1">CGMCC 1.12726</strain>
    </source>
</reference>
<accession>A0A917CCC0</accession>
<reference evidence="1" key="2">
    <citation type="submission" date="2020-09" db="EMBL/GenBank/DDBJ databases">
        <authorList>
            <person name="Sun Q."/>
            <person name="Zhou Y."/>
        </authorList>
    </citation>
    <scope>NUCLEOTIDE SEQUENCE</scope>
    <source>
        <strain evidence="1">CGMCC 1.12726</strain>
    </source>
</reference>
<comment type="caution">
    <text evidence="1">The sequence shown here is derived from an EMBL/GenBank/DDBJ whole genome shotgun (WGS) entry which is preliminary data.</text>
</comment>
<dbReference type="RefSeq" id="WP_229730127.1">
    <property type="nucleotide sequence ID" value="NZ_BMFO01000001.1"/>
</dbReference>
<organism evidence="1 2">
    <name type="scientific">Arenimonas maotaiensis</name>
    <dbReference type="NCBI Taxonomy" id="1446479"/>
    <lineage>
        <taxon>Bacteria</taxon>
        <taxon>Pseudomonadati</taxon>
        <taxon>Pseudomonadota</taxon>
        <taxon>Gammaproteobacteria</taxon>
        <taxon>Lysobacterales</taxon>
        <taxon>Lysobacteraceae</taxon>
        <taxon>Arenimonas</taxon>
    </lineage>
</organism>
<sequence length="179" mass="19411">MGFEADAPVLRLRDTDIGQARHLLGLFSLRLVVVADGEPIPGSYWGECEAGLIGSDVYARADTPLHSLLHEACHLIVLPPERRAAVHTDATDSVPEEDATCYLQLRLADYLPGFGFSRACADMDAWGYSFRLGSAGAWFERDAEDARAFLERAGLLAPDGALPLLAHLPKAAPDPTLER</sequence>
<name>A0A917CCC0_9GAMM</name>